<dbReference type="PANTHER" id="PTHR24016:SF0">
    <property type="entry name" value="CONSERVED OLIGOMERIC GOLGI COMPLEX SUBUNIT 4"/>
    <property type="match status" value="1"/>
</dbReference>
<dbReference type="Gene3D" id="1.20.58.1970">
    <property type="match status" value="1"/>
</dbReference>
<protein>
    <submittedName>
        <fullName evidence="4">Uncharacterized protein</fullName>
    </submittedName>
</protein>
<feature type="domain" description="COG4 transport protein middle alpha-helical bundle" evidence="2">
    <location>
        <begin position="167"/>
        <end position="435"/>
    </location>
</feature>
<evidence type="ECO:0000259" key="2">
    <source>
        <dbReference type="Pfam" id="PF08318"/>
    </source>
</evidence>
<reference evidence="5" key="1">
    <citation type="journal article" date="2023" name="Commun. Biol.">
        <title>Genome analysis of Parmales, the sister group of diatoms, reveals the evolutionary specialization of diatoms from phago-mixotrophs to photoautotrophs.</title>
        <authorList>
            <person name="Ban H."/>
            <person name="Sato S."/>
            <person name="Yoshikawa S."/>
            <person name="Yamada K."/>
            <person name="Nakamura Y."/>
            <person name="Ichinomiya M."/>
            <person name="Sato N."/>
            <person name="Blanc-Mathieu R."/>
            <person name="Endo H."/>
            <person name="Kuwata A."/>
            <person name="Ogata H."/>
        </authorList>
    </citation>
    <scope>NUCLEOTIDE SEQUENCE [LARGE SCALE GENOMIC DNA]</scope>
</reference>
<comment type="caution">
    <text evidence="4">The sequence shown here is derived from an EMBL/GenBank/DDBJ whole genome shotgun (WGS) entry which is preliminary data.</text>
</comment>
<evidence type="ECO:0000259" key="3">
    <source>
        <dbReference type="Pfam" id="PF20662"/>
    </source>
</evidence>
<feature type="compositionally biased region" description="Basic and acidic residues" evidence="1">
    <location>
        <begin position="496"/>
        <end position="505"/>
    </location>
</feature>
<dbReference type="Pfam" id="PF08318">
    <property type="entry name" value="COG4_m"/>
    <property type="match status" value="1"/>
</dbReference>
<dbReference type="Pfam" id="PF20662">
    <property type="entry name" value="COG4_C"/>
    <property type="match status" value="1"/>
</dbReference>
<dbReference type="InterPro" id="IPR048684">
    <property type="entry name" value="COG4_C"/>
</dbReference>
<dbReference type="AlphaFoldDB" id="A0A9W7GKW4"/>
<organism evidence="4 5">
    <name type="scientific">Triparma columacea</name>
    <dbReference type="NCBI Taxonomy" id="722753"/>
    <lineage>
        <taxon>Eukaryota</taxon>
        <taxon>Sar</taxon>
        <taxon>Stramenopiles</taxon>
        <taxon>Ochrophyta</taxon>
        <taxon>Bolidophyceae</taxon>
        <taxon>Parmales</taxon>
        <taxon>Triparmaceae</taxon>
        <taxon>Triparma</taxon>
    </lineage>
</organism>
<evidence type="ECO:0000313" key="5">
    <source>
        <dbReference type="Proteomes" id="UP001165065"/>
    </source>
</evidence>
<dbReference type="InterPro" id="IPR048682">
    <property type="entry name" value="COG4"/>
</dbReference>
<feature type="region of interest" description="Disordered" evidence="1">
    <location>
        <begin position="483"/>
        <end position="505"/>
    </location>
</feature>
<dbReference type="PANTHER" id="PTHR24016">
    <property type="entry name" value="CONSERVED OLIGOMERIC GOLGI COMPLEX SUBUNIT 4"/>
    <property type="match status" value="1"/>
</dbReference>
<keyword evidence="5" id="KW-1185">Reference proteome</keyword>
<dbReference type="OrthoDB" id="47059at2759"/>
<dbReference type="EMBL" id="BRYA01000307">
    <property type="protein sequence ID" value="GMI46626.1"/>
    <property type="molecule type" value="Genomic_DNA"/>
</dbReference>
<dbReference type="InterPro" id="IPR013167">
    <property type="entry name" value="COG4_M"/>
</dbReference>
<evidence type="ECO:0000313" key="4">
    <source>
        <dbReference type="EMBL" id="GMI46626.1"/>
    </source>
</evidence>
<proteinExistence type="predicted"/>
<sequence length="764" mass="82914">MSSLLSDIPLDESEGDLDETHTKLSLPLSSLPLNLSSTLASIISSSTSDVKQIRELDKELRNVNEEVELLSQISLLRKYASLTTSALLSSDFVLCAKHCVSFTKVLSSSPPSNLPRLTSALGESLMSEQEESRKKSVGAITESYKKAIEEGDLPEICRIVPLLGDLDLAEESVGSYLKYLQKLLNKTIGDSLSNLPSPTTNEARMAVIFNSAGTVIRHHLPMVSKALGAAKGDRGLIQLVHVNVEGRIMSLIQNPDSTAVSDLQTVTSMLPSIEDSVMKGSSSEEGEVKLDLPELDRACENVALMIQYIDSYEGFIRHCVDEIGRAQAYREKETGKEEGGEGEEVLPRVTKLGEVAMELSAVLGGGESALLLSTISRTLRGELSYAEYEGEGKAACSNLVEEMFYAAQRAALRAIASGHVTTVCVILNQCANTLSMVIPKVLGGKKIARAKDVLMGNKTISAAAAEALAKEVNSNLSNLRNTFGSSVASPSRGGGGRRETEEGRDKLRKEAGGAFNDFAVSVEYLGKLQDVIVEELTRAAIDFDKDGDTQLASATRGFRGVASQLSEFDPVKVTLIPAIGQTLKGIVEKASEGCSYSIDERGFEIVETTGGWIADVCREAGKVTEEVAGWLGKEGREGVWGFVMEEISKMVEVVLRKRRFSEFGSLRLDADVRLLVSWCKEMMDRGGSRRGGPISGLERLKQINRLVGLIDLTDLKKVVQAEGRNWRLKKGEIKGYLNLKEQWGEQGEGCGKKQIEDAIRRLPI</sequence>
<feature type="domain" description="Conserved oligomeric Golgi complex subunit 4 C-terminal" evidence="3">
    <location>
        <begin position="516"/>
        <end position="734"/>
    </location>
</feature>
<gene>
    <name evidence="4" type="ORF">TrCOL_g6971</name>
</gene>
<accession>A0A9W7GKW4</accession>
<name>A0A9W7GKW4_9STRA</name>
<dbReference type="Proteomes" id="UP001165065">
    <property type="component" value="Unassembled WGS sequence"/>
</dbReference>
<evidence type="ECO:0000256" key="1">
    <source>
        <dbReference type="SAM" id="MobiDB-lite"/>
    </source>
</evidence>